<dbReference type="KEGG" id="amuc:Pan181_40050"/>
<dbReference type="GO" id="GO:0004665">
    <property type="term" value="F:prephenate dehydrogenase (NADP+) activity"/>
    <property type="evidence" value="ECO:0007669"/>
    <property type="project" value="InterPro"/>
</dbReference>
<dbReference type="EMBL" id="CP036278">
    <property type="protein sequence ID" value="QDU57783.1"/>
    <property type="molecule type" value="Genomic_DNA"/>
</dbReference>
<dbReference type="InterPro" id="IPR046826">
    <property type="entry name" value="PDH_N"/>
</dbReference>
<dbReference type="GO" id="GO:0070403">
    <property type="term" value="F:NAD+ binding"/>
    <property type="evidence" value="ECO:0007669"/>
    <property type="project" value="InterPro"/>
</dbReference>
<dbReference type="Gene3D" id="1.10.3660.10">
    <property type="entry name" value="6-phosphogluconate dehydrogenase C-terminal like domain"/>
    <property type="match status" value="1"/>
</dbReference>
<evidence type="ECO:0000313" key="3">
    <source>
        <dbReference type="EMBL" id="QDU57783.1"/>
    </source>
</evidence>
<feature type="domain" description="Prephenate/arogenate dehydrogenase" evidence="2">
    <location>
        <begin position="5"/>
        <end position="282"/>
    </location>
</feature>
<proteinExistence type="predicted"/>
<keyword evidence="4" id="KW-1185">Reference proteome</keyword>
<organism evidence="3 4">
    <name type="scientific">Aeoliella mucimassa</name>
    <dbReference type="NCBI Taxonomy" id="2527972"/>
    <lineage>
        <taxon>Bacteria</taxon>
        <taxon>Pseudomonadati</taxon>
        <taxon>Planctomycetota</taxon>
        <taxon>Planctomycetia</taxon>
        <taxon>Pirellulales</taxon>
        <taxon>Lacipirellulaceae</taxon>
        <taxon>Aeoliella</taxon>
    </lineage>
</organism>
<evidence type="ECO:0000313" key="4">
    <source>
        <dbReference type="Proteomes" id="UP000315750"/>
    </source>
</evidence>
<dbReference type="InterPro" id="IPR008927">
    <property type="entry name" value="6-PGluconate_DH-like_C_sf"/>
</dbReference>
<dbReference type="RefSeq" id="WP_145249150.1">
    <property type="nucleotide sequence ID" value="NZ_CP036278.1"/>
</dbReference>
<dbReference type="OrthoDB" id="9802008at2"/>
<dbReference type="Pfam" id="PF02153">
    <property type="entry name" value="PDH_N"/>
    <property type="match status" value="1"/>
</dbReference>
<keyword evidence="1" id="KW-0560">Oxidoreductase</keyword>
<sequence>MPNFDKVAIIGVGLLGGSIGKALQERELAKEVIGIGRYKGKLSHAQSIGTVTEATTDLAEGVAGANVVVVCTPVETVADQVAQVLEHVGPDCLVTDVGSTKEAIIRDICEKCGPRASQFVGSHPLAGDHNTGPDFSRADLFEKRMVVITPSDQNELEPTVKIAEFWHALGARTILLQADEHDAALAVTSHLPHALATALALTTPQELLGLAATGWADTTRVAAADSTLWRQIFLANREQVLAALDHFNVQLTALRTAIATDDGDKLEELLFEGKKIRDALGN</sequence>
<dbReference type="SUPFAM" id="SSF51735">
    <property type="entry name" value="NAD(P)-binding Rossmann-fold domains"/>
    <property type="match status" value="1"/>
</dbReference>
<dbReference type="SUPFAM" id="SSF48179">
    <property type="entry name" value="6-phosphogluconate dehydrogenase C-terminal domain-like"/>
    <property type="match status" value="1"/>
</dbReference>
<dbReference type="Proteomes" id="UP000315750">
    <property type="component" value="Chromosome"/>
</dbReference>
<name>A0A518ASS2_9BACT</name>
<dbReference type="PANTHER" id="PTHR21363">
    <property type="entry name" value="PREPHENATE DEHYDROGENASE"/>
    <property type="match status" value="1"/>
</dbReference>
<dbReference type="GO" id="GO:0008977">
    <property type="term" value="F:prephenate dehydrogenase (NAD+) activity"/>
    <property type="evidence" value="ECO:0007669"/>
    <property type="project" value="InterPro"/>
</dbReference>
<dbReference type="InterPro" id="IPR050812">
    <property type="entry name" value="Preph/Arog_dehydrog"/>
</dbReference>
<dbReference type="Gene3D" id="3.40.50.720">
    <property type="entry name" value="NAD(P)-binding Rossmann-like Domain"/>
    <property type="match status" value="1"/>
</dbReference>
<dbReference type="PROSITE" id="PS51176">
    <property type="entry name" value="PDH_ADH"/>
    <property type="match status" value="1"/>
</dbReference>
<dbReference type="FunFam" id="3.40.50.720:FF:000208">
    <property type="entry name" value="Prephenate dehydrogenase"/>
    <property type="match status" value="1"/>
</dbReference>
<dbReference type="GO" id="GO:0006571">
    <property type="term" value="P:tyrosine biosynthetic process"/>
    <property type="evidence" value="ECO:0007669"/>
    <property type="project" value="InterPro"/>
</dbReference>
<accession>A0A518ASS2</accession>
<dbReference type="PANTHER" id="PTHR21363:SF0">
    <property type="entry name" value="PREPHENATE DEHYDROGENASE [NADP(+)]"/>
    <property type="match status" value="1"/>
</dbReference>
<dbReference type="InterPro" id="IPR003099">
    <property type="entry name" value="Prephen_DH"/>
</dbReference>
<protein>
    <submittedName>
        <fullName evidence="3">Prephenate dehydrogenase</fullName>
    </submittedName>
</protein>
<dbReference type="Pfam" id="PF20463">
    <property type="entry name" value="PDH_C"/>
    <property type="match status" value="1"/>
</dbReference>
<evidence type="ECO:0000256" key="1">
    <source>
        <dbReference type="ARBA" id="ARBA00023002"/>
    </source>
</evidence>
<dbReference type="AlphaFoldDB" id="A0A518ASS2"/>
<reference evidence="3 4" key="1">
    <citation type="submission" date="2019-02" db="EMBL/GenBank/DDBJ databases">
        <title>Deep-cultivation of Planctomycetes and their phenomic and genomic characterization uncovers novel biology.</title>
        <authorList>
            <person name="Wiegand S."/>
            <person name="Jogler M."/>
            <person name="Boedeker C."/>
            <person name="Pinto D."/>
            <person name="Vollmers J."/>
            <person name="Rivas-Marin E."/>
            <person name="Kohn T."/>
            <person name="Peeters S.H."/>
            <person name="Heuer A."/>
            <person name="Rast P."/>
            <person name="Oberbeckmann S."/>
            <person name="Bunk B."/>
            <person name="Jeske O."/>
            <person name="Meyerdierks A."/>
            <person name="Storesund J.E."/>
            <person name="Kallscheuer N."/>
            <person name="Luecker S."/>
            <person name="Lage O.M."/>
            <person name="Pohl T."/>
            <person name="Merkel B.J."/>
            <person name="Hornburger P."/>
            <person name="Mueller R.-W."/>
            <person name="Bruemmer F."/>
            <person name="Labrenz M."/>
            <person name="Spormann A.M."/>
            <person name="Op den Camp H."/>
            <person name="Overmann J."/>
            <person name="Amann R."/>
            <person name="Jetten M.S.M."/>
            <person name="Mascher T."/>
            <person name="Medema M.H."/>
            <person name="Devos D.P."/>
            <person name="Kaster A.-K."/>
            <person name="Ovreas L."/>
            <person name="Rohde M."/>
            <person name="Galperin M.Y."/>
            <person name="Jogler C."/>
        </authorList>
    </citation>
    <scope>NUCLEOTIDE SEQUENCE [LARGE SCALE GENOMIC DNA]</scope>
    <source>
        <strain evidence="3 4">Pan181</strain>
    </source>
</reference>
<gene>
    <name evidence="3" type="ORF">Pan181_40050</name>
</gene>
<dbReference type="InterPro" id="IPR036291">
    <property type="entry name" value="NAD(P)-bd_dom_sf"/>
</dbReference>
<dbReference type="InterPro" id="IPR046825">
    <property type="entry name" value="PDH_C"/>
</dbReference>
<evidence type="ECO:0000259" key="2">
    <source>
        <dbReference type="PROSITE" id="PS51176"/>
    </source>
</evidence>